<reference evidence="1 2" key="1">
    <citation type="submission" date="2017-01" db="EMBL/GenBank/DDBJ databases">
        <authorList>
            <person name="Mah S.A."/>
            <person name="Swanson W.J."/>
            <person name="Moy G.W."/>
            <person name="Vacquier V.D."/>
        </authorList>
    </citation>
    <scope>NUCLEOTIDE SEQUENCE [LARGE SCALE GENOMIC DNA]</scope>
    <source>
        <strain evidence="1 2">DSM 18014</strain>
    </source>
</reference>
<dbReference type="STRING" id="373672.SAMN05421785_102285"/>
<organism evidence="1 2">
    <name type="scientific">Chryseobacterium gambrini</name>
    <dbReference type="NCBI Taxonomy" id="373672"/>
    <lineage>
        <taxon>Bacteria</taxon>
        <taxon>Pseudomonadati</taxon>
        <taxon>Bacteroidota</taxon>
        <taxon>Flavobacteriia</taxon>
        <taxon>Flavobacteriales</taxon>
        <taxon>Weeksellaceae</taxon>
        <taxon>Chryseobacterium group</taxon>
        <taxon>Chryseobacterium</taxon>
    </lineage>
</organism>
<sequence length="119" mass="13775">MKNIQLIDLDKHSNSKYEIAEDKIYKNTEEDIYVFAVNFDMEEEEDSQYPLEDVLDKFYLHVSDFIDEDAFYSSKNISLELAGALADVQNAIQSIIGKRVYNSEYIGEDGITYVKLVIE</sequence>
<accession>A0A1N7LJR9</accession>
<protein>
    <submittedName>
        <fullName evidence="1">Uncharacterized protein</fullName>
    </submittedName>
</protein>
<name>A0A1N7LJR9_9FLAO</name>
<evidence type="ECO:0000313" key="2">
    <source>
        <dbReference type="Proteomes" id="UP000185781"/>
    </source>
</evidence>
<dbReference type="AlphaFoldDB" id="A0A1N7LJR9"/>
<dbReference type="OrthoDB" id="5192882at2"/>
<dbReference type="Proteomes" id="UP000185781">
    <property type="component" value="Unassembled WGS sequence"/>
</dbReference>
<dbReference type="EMBL" id="FTOV01000002">
    <property type="protein sequence ID" value="SIS74063.1"/>
    <property type="molecule type" value="Genomic_DNA"/>
</dbReference>
<evidence type="ECO:0000313" key="1">
    <source>
        <dbReference type="EMBL" id="SIS74063.1"/>
    </source>
</evidence>
<proteinExistence type="predicted"/>
<dbReference type="RefSeq" id="WP_076390751.1">
    <property type="nucleotide sequence ID" value="NZ_FTOV01000002.1"/>
</dbReference>
<gene>
    <name evidence="1" type="ORF">SAMN05421785_102285</name>
</gene>